<dbReference type="GO" id="GO:0046983">
    <property type="term" value="F:protein dimerization activity"/>
    <property type="evidence" value="ECO:0007669"/>
    <property type="project" value="InterPro"/>
</dbReference>
<dbReference type="GO" id="GO:0010017">
    <property type="term" value="P:red or far-red light signaling pathway"/>
    <property type="evidence" value="ECO:0007669"/>
    <property type="project" value="UniProtKB-ARBA"/>
</dbReference>
<dbReference type="GeneID" id="113733041"/>
<feature type="region of interest" description="Disordered" evidence="5">
    <location>
        <begin position="292"/>
        <end position="453"/>
    </location>
</feature>
<dbReference type="InterPro" id="IPR011598">
    <property type="entry name" value="bHLH_dom"/>
</dbReference>
<dbReference type="Gene3D" id="4.10.280.10">
    <property type="entry name" value="Helix-loop-helix DNA-binding domain"/>
    <property type="match status" value="1"/>
</dbReference>
<evidence type="ECO:0000256" key="1">
    <source>
        <dbReference type="ARBA" id="ARBA00004123"/>
    </source>
</evidence>
<evidence type="ECO:0000259" key="6">
    <source>
        <dbReference type="PROSITE" id="PS50888"/>
    </source>
</evidence>
<feature type="region of interest" description="Disordered" evidence="5">
    <location>
        <begin position="51"/>
        <end position="75"/>
    </location>
</feature>
<evidence type="ECO:0000313" key="7">
    <source>
        <dbReference type="Proteomes" id="UP001652660"/>
    </source>
</evidence>
<dbReference type="PANTHER" id="PTHR46807">
    <property type="entry name" value="TRANSCRIPTION FACTOR PIF3"/>
    <property type="match status" value="1"/>
</dbReference>
<evidence type="ECO:0000256" key="5">
    <source>
        <dbReference type="SAM" id="MobiDB-lite"/>
    </source>
</evidence>
<keyword evidence="2" id="KW-0805">Transcription regulation</keyword>
<dbReference type="PROSITE" id="PS50888">
    <property type="entry name" value="BHLH"/>
    <property type="match status" value="1"/>
</dbReference>
<dbReference type="InterPro" id="IPR044273">
    <property type="entry name" value="PIF3-like"/>
</dbReference>
<keyword evidence="7" id="KW-1185">Reference proteome</keyword>
<reference evidence="8" key="2">
    <citation type="submission" date="2025-08" db="UniProtKB">
        <authorList>
            <consortium name="RefSeq"/>
        </authorList>
    </citation>
    <scope>IDENTIFICATION</scope>
    <source>
        <tissue evidence="8">Leaves</tissue>
    </source>
</reference>
<feature type="compositionally biased region" description="Polar residues" evidence="5">
    <location>
        <begin position="51"/>
        <end position="64"/>
    </location>
</feature>
<organism evidence="7 8">
    <name type="scientific">Coffea arabica</name>
    <name type="common">Arabian coffee</name>
    <dbReference type="NCBI Taxonomy" id="13443"/>
    <lineage>
        <taxon>Eukaryota</taxon>
        <taxon>Viridiplantae</taxon>
        <taxon>Streptophyta</taxon>
        <taxon>Embryophyta</taxon>
        <taxon>Tracheophyta</taxon>
        <taxon>Spermatophyta</taxon>
        <taxon>Magnoliopsida</taxon>
        <taxon>eudicotyledons</taxon>
        <taxon>Gunneridae</taxon>
        <taxon>Pentapetalae</taxon>
        <taxon>asterids</taxon>
        <taxon>lamiids</taxon>
        <taxon>Gentianales</taxon>
        <taxon>Rubiaceae</taxon>
        <taxon>Ixoroideae</taxon>
        <taxon>Gardenieae complex</taxon>
        <taxon>Bertiereae - Coffeeae clade</taxon>
        <taxon>Coffeeae</taxon>
        <taxon>Coffea</taxon>
    </lineage>
</organism>
<dbReference type="AlphaFoldDB" id="A0A6P6WHR2"/>
<feature type="compositionally biased region" description="Polar residues" evidence="5">
    <location>
        <begin position="359"/>
        <end position="369"/>
    </location>
</feature>
<dbReference type="GO" id="GO:0005634">
    <property type="term" value="C:nucleus"/>
    <property type="evidence" value="ECO:0007669"/>
    <property type="project" value="UniProtKB-SubCell"/>
</dbReference>
<keyword evidence="3" id="KW-0804">Transcription</keyword>
<dbReference type="Proteomes" id="UP001652660">
    <property type="component" value="Chromosome 2e"/>
</dbReference>
<gene>
    <name evidence="8" type="primary">LOC113733041</name>
</gene>
<dbReference type="PANTHER" id="PTHR46807:SF1">
    <property type="entry name" value="TRANSCRIPTION FACTOR PIF3"/>
    <property type="match status" value="1"/>
</dbReference>
<feature type="compositionally biased region" description="Polar residues" evidence="5">
    <location>
        <begin position="392"/>
        <end position="402"/>
    </location>
</feature>
<dbReference type="GO" id="GO:0003700">
    <property type="term" value="F:DNA-binding transcription factor activity"/>
    <property type="evidence" value="ECO:0007669"/>
    <property type="project" value="InterPro"/>
</dbReference>
<feature type="compositionally biased region" description="Low complexity" evidence="5">
    <location>
        <begin position="382"/>
        <end position="391"/>
    </location>
</feature>
<name>A0A6P6WHR2_COFAR</name>
<dbReference type="OrthoDB" id="690068at2759"/>
<reference evidence="7" key="1">
    <citation type="journal article" date="2025" name="Foods">
        <title>Unveiling the Microbial Signatures of Arabica Coffee Cherries: Insights into Ripeness Specific Diversity, Functional Traits, and Implications for Quality and Safety.</title>
        <authorList>
            <consortium name="RefSeq"/>
            <person name="Tenea G.N."/>
            <person name="Cifuentes V."/>
            <person name="Reyes P."/>
            <person name="Cevallos-Vallejos M."/>
        </authorList>
    </citation>
    <scope>NUCLEOTIDE SEQUENCE [LARGE SCALE GENOMIC DNA]</scope>
</reference>
<sequence length="770" mass="82454">MPLSEFLRMARGKLESAQPKTASSTDLSPATENDLVELLWENGQILMQGQSNRVKKSPNLNDFPSQEPGIRDRFTGNVSTSKVGKFIEIGSTLNDAMPSVRSGETYLNQEDEMGPWLNYPVDDGFRSDFCSEILPEISGVTGNETSALNSFGLVVKGSCNQMPQHSYAVPVHNGLDIEARNASKVSSSRTGLLSPYSSQQCQLSVAPAGSGVSSVVMNTTSNNPVTFFGDTGQGQASPGGLVSMKMQNQKVGASNFLNFTHFSRPAALVRANLEKTDGVAASCSSGIEKVSAVSSSSPVKSTHKPSSNSQKDICVHNQPKLVSTKVDSRPSVDKPPEESCSAHRPDNLHWDDSIKNDKSSSPIIGSSITKEVKDSENPVEPVVAASSVCSANSGEGASNDQMHTLKRKHCDNEESESRSEEIEEESVGIKKVAHARGVSGSKRSRAAEVHNLSERRRRDRINEKMRALQELIPNCNKADKASMLDEAIEYLKTLQLQVQVMSMGAGLCMPPMMFPTGLQHMHAAHVPHFPPMAGGMGMGMGYGMGMLDLNSGSPRFPIFPLPPMQGAHFPSPTISGSSGFQGLAGSNLQVFGHPGQGVPMSIPRAPLVPLVGQAPISSAVGVDTSRMGIHVEASNASPTLNSVVEVQNKNSQLNHKTDTGSSISQTSSQKKKGSSSMFVQNLDRLLISFLADLISIRCAYSSTLLSRQLQATNKEFDQSAMTSKDDQAPDVCAAASINMASTTDLVCDKEKDVYATSHVCELKFFAKIIG</sequence>
<dbReference type="SUPFAM" id="SSF47459">
    <property type="entry name" value="HLH, helix-loop-helix DNA-binding domain"/>
    <property type="match status" value="1"/>
</dbReference>
<protein>
    <submittedName>
        <fullName evidence="8">Transcription factor PIF3 isoform X1</fullName>
    </submittedName>
</protein>
<evidence type="ECO:0000313" key="8">
    <source>
        <dbReference type="RefSeq" id="XP_027114964.1"/>
    </source>
</evidence>
<evidence type="ECO:0000256" key="4">
    <source>
        <dbReference type="ARBA" id="ARBA00023242"/>
    </source>
</evidence>
<evidence type="ECO:0000256" key="2">
    <source>
        <dbReference type="ARBA" id="ARBA00023015"/>
    </source>
</evidence>
<comment type="subcellular location">
    <subcellularLocation>
        <location evidence="1">Nucleus</location>
    </subcellularLocation>
</comment>
<dbReference type="InterPro" id="IPR047265">
    <property type="entry name" value="PIF1-like_bHLH"/>
</dbReference>
<feature type="compositionally biased region" description="Basic and acidic residues" evidence="5">
    <location>
        <begin position="326"/>
        <end position="358"/>
    </location>
</feature>
<proteinExistence type="predicted"/>
<feature type="compositionally biased region" description="Low complexity" evidence="5">
    <location>
        <begin position="292"/>
        <end position="307"/>
    </location>
</feature>
<accession>A0A6P6WHR2</accession>
<feature type="compositionally biased region" description="Basic and acidic residues" evidence="5">
    <location>
        <begin position="410"/>
        <end position="420"/>
    </location>
</feature>
<dbReference type="InterPro" id="IPR036638">
    <property type="entry name" value="HLH_DNA-bd_sf"/>
</dbReference>
<evidence type="ECO:0000256" key="3">
    <source>
        <dbReference type="ARBA" id="ARBA00023163"/>
    </source>
</evidence>
<keyword evidence="4" id="KW-0539">Nucleus</keyword>
<dbReference type="FunFam" id="4.10.280.10:FF:000004">
    <property type="entry name" value="Basic helix-loop-helix transcription factor"/>
    <property type="match status" value="1"/>
</dbReference>
<dbReference type="RefSeq" id="XP_027114964.1">
    <property type="nucleotide sequence ID" value="XM_027259163.2"/>
</dbReference>
<dbReference type="CDD" id="cd11445">
    <property type="entry name" value="bHLH_AtPIF_like"/>
    <property type="match status" value="1"/>
</dbReference>
<dbReference type="SMART" id="SM00353">
    <property type="entry name" value="HLH"/>
    <property type="match status" value="1"/>
</dbReference>
<dbReference type="Pfam" id="PF00010">
    <property type="entry name" value="HLH"/>
    <property type="match status" value="1"/>
</dbReference>
<feature type="domain" description="BHLH" evidence="6">
    <location>
        <begin position="445"/>
        <end position="494"/>
    </location>
</feature>